<name>A0A6C0LXD4_9ZZZZ</name>
<accession>A0A6C0LXD4</accession>
<evidence type="ECO:0000313" key="1">
    <source>
        <dbReference type="EMBL" id="QHU35419.1"/>
    </source>
</evidence>
<dbReference type="EMBL" id="MN740591">
    <property type="protein sequence ID" value="QHU35419.1"/>
    <property type="molecule type" value="Genomic_DNA"/>
</dbReference>
<reference evidence="1" key="1">
    <citation type="journal article" date="2020" name="Nature">
        <title>Giant virus diversity and host interactions through global metagenomics.</title>
        <authorList>
            <person name="Schulz F."/>
            <person name="Roux S."/>
            <person name="Paez-Espino D."/>
            <person name="Jungbluth S."/>
            <person name="Walsh D.A."/>
            <person name="Denef V.J."/>
            <person name="McMahon K.D."/>
            <person name="Konstantinidis K.T."/>
            <person name="Eloe-Fadrosh E.A."/>
            <person name="Kyrpides N.C."/>
            <person name="Woyke T."/>
        </authorList>
    </citation>
    <scope>NUCLEOTIDE SEQUENCE</scope>
    <source>
        <strain evidence="1">GVMAG-S-1017745-26</strain>
    </source>
</reference>
<sequence>MSLNKSKPIRIPKSKKEFNNLEKYSEYEYKSPNPNLNIKNEEEIFIEKFYYMNDNFDPNKPPKKSPPISKSFKEFYLNNVASKVLIN</sequence>
<protein>
    <submittedName>
        <fullName evidence="1">Uncharacterized protein</fullName>
    </submittedName>
</protein>
<organism evidence="1">
    <name type="scientific">viral metagenome</name>
    <dbReference type="NCBI Taxonomy" id="1070528"/>
    <lineage>
        <taxon>unclassified sequences</taxon>
        <taxon>metagenomes</taxon>
        <taxon>organismal metagenomes</taxon>
    </lineage>
</organism>
<dbReference type="AlphaFoldDB" id="A0A6C0LXD4"/>
<proteinExistence type="predicted"/>